<dbReference type="Proteomes" id="UP000887566">
    <property type="component" value="Unplaced"/>
</dbReference>
<protein>
    <submittedName>
        <fullName evidence="4">Macrophage-expressed gene 1 protein</fullName>
    </submittedName>
</protein>
<dbReference type="InterPro" id="IPR020864">
    <property type="entry name" value="MACPF"/>
</dbReference>
<feature type="transmembrane region" description="Helical" evidence="1">
    <location>
        <begin position="662"/>
        <end position="684"/>
    </location>
</feature>
<dbReference type="WBParaSite" id="PSAMB.scaffold1948size26489.g15616.t1">
    <property type="protein sequence ID" value="PSAMB.scaffold1948size26489.g15616.t1"/>
    <property type="gene ID" value="PSAMB.scaffold1948size26489.g15616"/>
</dbReference>
<evidence type="ECO:0000256" key="1">
    <source>
        <dbReference type="SAM" id="Phobius"/>
    </source>
</evidence>
<dbReference type="SMART" id="SM00457">
    <property type="entry name" value="MACPF"/>
    <property type="match status" value="1"/>
</dbReference>
<organism evidence="3 4">
    <name type="scientific">Plectus sambesii</name>
    <dbReference type="NCBI Taxonomy" id="2011161"/>
    <lineage>
        <taxon>Eukaryota</taxon>
        <taxon>Metazoa</taxon>
        <taxon>Ecdysozoa</taxon>
        <taxon>Nematoda</taxon>
        <taxon>Chromadorea</taxon>
        <taxon>Plectida</taxon>
        <taxon>Plectina</taxon>
        <taxon>Plectoidea</taxon>
        <taxon>Plectidae</taxon>
        <taxon>Plectus</taxon>
    </lineage>
</organism>
<dbReference type="Pfam" id="PF01823">
    <property type="entry name" value="MACPF"/>
    <property type="match status" value="1"/>
</dbReference>
<accession>A0A914VGR7</accession>
<feature type="domain" description="MACPF" evidence="2">
    <location>
        <begin position="1"/>
        <end position="309"/>
    </location>
</feature>
<keyword evidence="1" id="KW-0812">Transmembrane</keyword>
<name>A0A914VGR7_9BILA</name>
<dbReference type="CDD" id="cd22579">
    <property type="entry name" value="MPEG1_P2"/>
    <property type="match status" value="1"/>
</dbReference>
<reference evidence="4" key="1">
    <citation type="submission" date="2022-11" db="UniProtKB">
        <authorList>
            <consortium name="WormBaseParasite"/>
        </authorList>
    </citation>
    <scope>IDENTIFICATION</scope>
</reference>
<evidence type="ECO:0000313" key="4">
    <source>
        <dbReference type="WBParaSite" id="PSAMB.scaffold1948size26489.g15616.t1"/>
    </source>
</evidence>
<evidence type="ECO:0000259" key="2">
    <source>
        <dbReference type="PROSITE" id="PS51412"/>
    </source>
</evidence>
<proteinExistence type="predicted"/>
<keyword evidence="3" id="KW-1185">Reference proteome</keyword>
<sequence length="697" mass="77167">MVGGGFDNLRNVPMAAVLNTTFLQCRTSPDRLYLISDQVEVTPVKRSQLDRSANFYEHFEDYFKSKAESINLEAGLSYQSVGISGSFSTQHQEMKNKFFKEKSSLLHTSLSYHAYTVISQPGTGLHPTFKARLFAINDAISKNLTRMAHYLAQITITDFGTHVITQADVGATISQEDFVDLKANFSQTSSLNELKAAASASFLNIFKLASISAGITVNQTAKEQFSSSLRHSQIRTQGGPDVNRLLSAASGNNFSQATLLVDDLVSLDRSGVPLFTVIIGENLVELPQSNVQQIRYLIKNATEEYYLRNTRRGCMDPSAENFDFQANFNDGSCDQQYNNYTFGGIFQTCEALQVANSPFRPSAGERCNGLTQVNGATGSFSCPENYEPVNLFEVVHQFPDRHELYCTKNCRDCWVFGTCCKNSCIDIIHQDRVVLKAYLCNATTAEQIPAGQGYLFGGLYAKDQTNPFTGSPGCPGHFQSNHFGLDLTVCLSRDYQLDKRNSIKFSGFFSCQTPSVLARCPKGYSQHLATVVENCEVYYCVRPEAFTNYNMPKAVRPPYDDTSALISSETGSVIYIYLDNKRLSKFPVRDALLEIASMEKSSSYMRDSVLMSQPTSMTEEEALHEWANNLNISAIAKEALSVSTTSRSPEYEYSSKHGTLPIVALVIGGSVALITAILIAVILIRKRNTPVPYGEMS</sequence>
<keyword evidence="1" id="KW-0472">Membrane</keyword>
<dbReference type="AlphaFoldDB" id="A0A914VGR7"/>
<dbReference type="PROSITE" id="PS51412">
    <property type="entry name" value="MACPF_2"/>
    <property type="match status" value="1"/>
</dbReference>
<evidence type="ECO:0000313" key="3">
    <source>
        <dbReference type="Proteomes" id="UP000887566"/>
    </source>
</evidence>
<keyword evidence="1" id="KW-1133">Transmembrane helix</keyword>